<name>A0ABX4I9F3_9LACT</name>
<sequence>MKQTDFFPSSLFQERMIHAKCPQKNIFGGIWVVYELLFYE</sequence>
<keyword evidence="2" id="KW-1185">Reference proteome</keyword>
<comment type="caution">
    <text evidence="1">The sequence shown here is derived from an EMBL/GenBank/DDBJ whole genome shotgun (WGS) entry which is preliminary data.</text>
</comment>
<dbReference type="Proteomes" id="UP000218979">
    <property type="component" value="Unassembled WGS sequence"/>
</dbReference>
<protein>
    <submittedName>
        <fullName evidence="1">Uncharacterized protein</fullName>
    </submittedName>
</protein>
<dbReference type="EMBL" id="JXJT01000004">
    <property type="protein sequence ID" value="PCS04262.1"/>
    <property type="molecule type" value="Genomic_DNA"/>
</dbReference>
<organism evidence="1 2">
    <name type="scientific">Pseudolactococcus chungangensis CAU 28 = DSM 22330</name>
    <dbReference type="NCBI Taxonomy" id="1122154"/>
    <lineage>
        <taxon>Bacteria</taxon>
        <taxon>Bacillati</taxon>
        <taxon>Bacillota</taxon>
        <taxon>Bacilli</taxon>
        <taxon>Lactobacillales</taxon>
        <taxon>Streptococcaceae</taxon>
        <taxon>Pseudolactococcus</taxon>
    </lineage>
</organism>
<gene>
    <name evidence="1" type="ORF">RR45_GL001566</name>
</gene>
<proteinExistence type="predicted"/>
<accession>A0ABX4I9F3</accession>
<evidence type="ECO:0000313" key="1">
    <source>
        <dbReference type="EMBL" id="PCS04262.1"/>
    </source>
</evidence>
<reference evidence="1 2" key="1">
    <citation type="submission" date="2014-12" db="EMBL/GenBank/DDBJ databases">
        <title>Draft genome sequences of 10 type strains of Lactococcus.</title>
        <authorList>
            <person name="Sun Z."/>
            <person name="Zhong Z."/>
            <person name="Liu W."/>
            <person name="Zhang W."/>
            <person name="Zhang H."/>
        </authorList>
    </citation>
    <scope>NUCLEOTIDE SEQUENCE [LARGE SCALE GENOMIC DNA]</scope>
    <source>
        <strain evidence="1 2">DSM 22330</strain>
    </source>
</reference>
<evidence type="ECO:0000313" key="2">
    <source>
        <dbReference type="Proteomes" id="UP000218979"/>
    </source>
</evidence>